<gene>
    <name evidence="6" type="ORF">ATK74_0135</name>
</gene>
<sequence>MSTPVKTDGRVARRIGTREAIMDAAAELFAARGVTSTSIDEIAEKAGIAKGSIYYNFESKAGLVQAVMVHAGEVMAETMAEASAGRHGLELRAAVVRALLALVRDHVAEARMMVAELFRTDRSWRESIEAWRAITVAPLVHDLEASGVGPAQARLQAAAILGAALTAAMEWLVFHPEYGYDEVSDAVLATLGHS</sequence>
<dbReference type="Proteomes" id="UP000226079">
    <property type="component" value="Unassembled WGS sequence"/>
</dbReference>
<name>A0A2A9CNF0_9ACTN</name>
<dbReference type="Gene3D" id="1.10.357.10">
    <property type="entry name" value="Tetracycline Repressor, domain 2"/>
    <property type="match status" value="1"/>
</dbReference>
<dbReference type="InterPro" id="IPR050109">
    <property type="entry name" value="HTH-type_TetR-like_transc_reg"/>
</dbReference>
<evidence type="ECO:0000313" key="7">
    <source>
        <dbReference type="Proteomes" id="UP000226079"/>
    </source>
</evidence>
<organism evidence="6 7">
    <name type="scientific">Propionicimonas paludicola</name>
    <dbReference type="NCBI Taxonomy" id="185243"/>
    <lineage>
        <taxon>Bacteria</taxon>
        <taxon>Bacillati</taxon>
        <taxon>Actinomycetota</taxon>
        <taxon>Actinomycetes</taxon>
        <taxon>Propionibacteriales</taxon>
        <taxon>Nocardioidaceae</taxon>
        <taxon>Propionicimonas</taxon>
    </lineage>
</organism>
<dbReference type="EMBL" id="PDJC01000001">
    <property type="protein sequence ID" value="PFG15615.1"/>
    <property type="molecule type" value="Genomic_DNA"/>
</dbReference>
<dbReference type="PROSITE" id="PS50977">
    <property type="entry name" value="HTH_TETR_2"/>
    <property type="match status" value="1"/>
</dbReference>
<evidence type="ECO:0000256" key="3">
    <source>
        <dbReference type="ARBA" id="ARBA00023163"/>
    </source>
</evidence>
<comment type="caution">
    <text evidence="6">The sequence shown here is derived from an EMBL/GenBank/DDBJ whole genome shotgun (WGS) entry which is preliminary data.</text>
</comment>
<feature type="DNA-binding region" description="H-T-H motif" evidence="4">
    <location>
        <begin position="38"/>
        <end position="57"/>
    </location>
</feature>
<dbReference type="InterPro" id="IPR001647">
    <property type="entry name" value="HTH_TetR"/>
</dbReference>
<dbReference type="InterPro" id="IPR009057">
    <property type="entry name" value="Homeodomain-like_sf"/>
</dbReference>
<dbReference type="Pfam" id="PF00440">
    <property type="entry name" value="TetR_N"/>
    <property type="match status" value="1"/>
</dbReference>
<evidence type="ECO:0000256" key="2">
    <source>
        <dbReference type="ARBA" id="ARBA00023125"/>
    </source>
</evidence>
<keyword evidence="2 4" id="KW-0238">DNA-binding</keyword>
<evidence type="ECO:0000313" key="6">
    <source>
        <dbReference type="EMBL" id="PFG15615.1"/>
    </source>
</evidence>
<dbReference type="AlphaFoldDB" id="A0A2A9CNF0"/>
<feature type="domain" description="HTH tetR-type" evidence="5">
    <location>
        <begin position="15"/>
        <end position="75"/>
    </location>
</feature>
<protein>
    <submittedName>
        <fullName evidence="6">TetR family transcriptional regulator</fullName>
    </submittedName>
</protein>
<reference evidence="6 7" key="1">
    <citation type="submission" date="2017-10" db="EMBL/GenBank/DDBJ databases">
        <title>Sequencing the genomes of 1000 actinobacteria strains.</title>
        <authorList>
            <person name="Klenk H.-P."/>
        </authorList>
    </citation>
    <scope>NUCLEOTIDE SEQUENCE [LARGE SCALE GENOMIC DNA]</scope>
    <source>
        <strain evidence="6 7">DSM 15597</strain>
    </source>
</reference>
<evidence type="ECO:0000256" key="1">
    <source>
        <dbReference type="ARBA" id="ARBA00023015"/>
    </source>
</evidence>
<evidence type="ECO:0000259" key="5">
    <source>
        <dbReference type="PROSITE" id="PS50977"/>
    </source>
</evidence>
<dbReference type="PANTHER" id="PTHR30055">
    <property type="entry name" value="HTH-TYPE TRANSCRIPTIONAL REGULATOR RUTR"/>
    <property type="match status" value="1"/>
</dbReference>
<proteinExistence type="predicted"/>
<dbReference type="GO" id="GO:0000976">
    <property type="term" value="F:transcription cis-regulatory region binding"/>
    <property type="evidence" value="ECO:0007669"/>
    <property type="project" value="TreeGrafter"/>
</dbReference>
<dbReference type="SUPFAM" id="SSF46689">
    <property type="entry name" value="Homeodomain-like"/>
    <property type="match status" value="1"/>
</dbReference>
<dbReference type="PRINTS" id="PR00455">
    <property type="entry name" value="HTHTETR"/>
</dbReference>
<dbReference type="GO" id="GO:0003700">
    <property type="term" value="F:DNA-binding transcription factor activity"/>
    <property type="evidence" value="ECO:0007669"/>
    <property type="project" value="TreeGrafter"/>
</dbReference>
<keyword evidence="1" id="KW-0805">Transcription regulation</keyword>
<dbReference type="RefSeq" id="WP_098459230.1">
    <property type="nucleotide sequence ID" value="NZ_PDJC01000001.1"/>
</dbReference>
<accession>A0A2A9CNF0</accession>
<dbReference type="PANTHER" id="PTHR30055:SF238">
    <property type="entry name" value="MYCOFACTOCIN BIOSYNTHESIS TRANSCRIPTIONAL REGULATOR MFTR-RELATED"/>
    <property type="match status" value="1"/>
</dbReference>
<dbReference type="OrthoDB" id="3767959at2"/>
<keyword evidence="3" id="KW-0804">Transcription</keyword>
<evidence type="ECO:0000256" key="4">
    <source>
        <dbReference type="PROSITE-ProRule" id="PRU00335"/>
    </source>
</evidence>
<keyword evidence="7" id="KW-1185">Reference proteome</keyword>